<reference evidence="2 3" key="1">
    <citation type="journal article" date="2014" name="PLoS Genet.">
        <title>The Genome of Spironucleus salmonicida Highlights a Fish Pathogen Adapted to Fluctuating Environments.</title>
        <authorList>
            <person name="Xu F."/>
            <person name="Jerlstrom-Hultqvist J."/>
            <person name="Einarsson E."/>
            <person name="Astvaldsson A."/>
            <person name="Svard S.G."/>
            <person name="Andersson J.O."/>
        </authorList>
    </citation>
    <scope>NUCLEOTIDE SEQUENCE [LARGE SCALE GENOMIC DNA]</scope>
    <source>
        <strain evidence="2 3">ATCC 50377</strain>
    </source>
</reference>
<dbReference type="KEGG" id="ssao:94298901"/>
<dbReference type="Proteomes" id="UP000018208">
    <property type="component" value="Unassembled WGS sequence"/>
</dbReference>
<keyword evidence="1" id="KW-0812">Transmembrane</keyword>
<keyword evidence="1" id="KW-0472">Membrane</keyword>
<evidence type="ECO:0000313" key="2">
    <source>
        <dbReference type="EMBL" id="KAH0572765.1"/>
    </source>
</evidence>
<keyword evidence="1" id="KW-1133">Transmembrane helix</keyword>
<evidence type="ECO:0000256" key="1">
    <source>
        <dbReference type="SAM" id="Phobius"/>
    </source>
</evidence>
<comment type="caution">
    <text evidence="2">The sequence shown here is derived from an EMBL/GenBank/DDBJ whole genome shotgun (WGS) entry which is preliminary data.</text>
</comment>
<protein>
    <recommendedName>
        <fullName evidence="4">Transmembrane protein</fullName>
    </recommendedName>
</protein>
<evidence type="ECO:0008006" key="4">
    <source>
        <dbReference type="Google" id="ProtNLM"/>
    </source>
</evidence>
<name>A0A9P8RXH9_9EUKA</name>
<accession>A0A9P8RXH9</accession>
<dbReference type="RefSeq" id="XP_067763538.1">
    <property type="nucleotide sequence ID" value="XM_067908717.1"/>
</dbReference>
<dbReference type="AlphaFoldDB" id="A0A9P8RXH9"/>
<dbReference type="EMBL" id="AUWU02000005">
    <property type="protein sequence ID" value="KAH0572765.1"/>
    <property type="molecule type" value="Genomic_DNA"/>
</dbReference>
<evidence type="ECO:0000313" key="3">
    <source>
        <dbReference type="Proteomes" id="UP000018208"/>
    </source>
</evidence>
<organism evidence="2 3">
    <name type="scientific">Spironucleus salmonicida</name>
    <dbReference type="NCBI Taxonomy" id="348837"/>
    <lineage>
        <taxon>Eukaryota</taxon>
        <taxon>Metamonada</taxon>
        <taxon>Diplomonadida</taxon>
        <taxon>Hexamitidae</taxon>
        <taxon>Hexamitinae</taxon>
        <taxon>Spironucleus</taxon>
    </lineage>
</organism>
<feature type="transmembrane region" description="Helical" evidence="1">
    <location>
        <begin position="498"/>
        <end position="520"/>
    </location>
</feature>
<keyword evidence="3" id="KW-1185">Reference proteome</keyword>
<dbReference type="GeneID" id="94298901"/>
<sequence length="523" mass="59078">MLIILLQEQIQCFSVDSILIGVLQRSQFNMIVNPSKNQTLHCLAFNNTTSTASLNYVEAGAIKSIQTDFLYQSEHPLNITFDKIPSLVFNFMTDLSIVSYTVVLGKELAVPGTFSLIQHTLVNTSNCWNDVTLVYNRSDNSYITINAQPNDCLVTTPKVDFQYQLNNNWISIPIAPNSSSPESYFKFPFIHMDTKNYQIFSETQSFEIQQLITNFFTNFAQNRQLPIRIALIFTQAGSSLSQEIFGTVTKIETDTNNCILDLNSIAIVTAEAIQNVAALTSLNSCLISSTVTVTSVFQKQQISNTEPTTGISGKTAIVFNFQVKNDQILLQNLTGQQQQFFISFFDADGNIILEQTTVFDPIQSCFFDIISKVSLKNTCVVLFPTLTPICIEKYHSGVVTTQQQILQLTESTTSRIQYQVYQKKLTVPNITFYQECFNVDVTITESQFPFYPGDYAVRQKAFITDMKTAFRPSIFITNDIDYQLSYDVIIDQTSIILIYFWIIISVLLIIAVAVTAFYSLKQQ</sequence>
<gene>
    <name evidence="2" type="ORF">SS50377_24878</name>
</gene>
<proteinExistence type="predicted"/>